<dbReference type="NCBIfam" id="NF001527">
    <property type="entry name" value="PRK00364.1-2"/>
    <property type="match status" value="1"/>
</dbReference>
<accession>A0A2U8PIU6</accession>
<dbReference type="NCBIfam" id="NF001531">
    <property type="entry name" value="PRK00364.2-2"/>
    <property type="match status" value="1"/>
</dbReference>
<dbReference type="PROSITE" id="PS00681">
    <property type="entry name" value="CHAPERONINS_CPN10"/>
    <property type="match status" value="1"/>
</dbReference>
<dbReference type="Gene3D" id="2.30.33.40">
    <property type="entry name" value="GroES chaperonin"/>
    <property type="match status" value="1"/>
</dbReference>
<evidence type="ECO:0000313" key="5">
    <source>
        <dbReference type="EMBL" id="AWL97669.1"/>
    </source>
</evidence>
<dbReference type="EMBL" id="CP029425">
    <property type="protein sequence ID" value="AWL97669.1"/>
    <property type="molecule type" value="Genomic_DNA"/>
</dbReference>
<dbReference type="Pfam" id="PF00166">
    <property type="entry name" value="Cpn10"/>
    <property type="match status" value="1"/>
</dbReference>
<dbReference type="GO" id="GO:0005524">
    <property type="term" value="F:ATP binding"/>
    <property type="evidence" value="ECO:0007669"/>
    <property type="project" value="InterPro"/>
</dbReference>
<comment type="function">
    <text evidence="3 4">Together with the chaperonin GroEL, plays an essential role in assisting protein folding. The GroEL-GroES system forms a nano-cage that allows encapsulation of the non-native substrate proteins and provides a physical environment optimized to promote and accelerate protein folding. GroES binds to the apical surface of the GroEL ring, thereby capping the opening of the GroEL channel.</text>
</comment>
<dbReference type="SUPFAM" id="SSF50129">
    <property type="entry name" value="GroES-like"/>
    <property type="match status" value="1"/>
</dbReference>
<dbReference type="GeneID" id="92968905"/>
<sequence length="105" mass="11309">MKFRPLHDRVVVKRIEAEDKTAGGIIIPDTAKEKPSQGEVTAVGRGGRDEAGKLIPIDVQVGDRVLFGKWSGTEVTIDGQELLIMKESDIMGVLTDLPAAKKKAA</sequence>
<keyword evidence="2 3" id="KW-0143">Chaperone</keyword>
<evidence type="ECO:0000313" key="6">
    <source>
        <dbReference type="Proteomes" id="UP000215703"/>
    </source>
</evidence>
<dbReference type="InterPro" id="IPR018369">
    <property type="entry name" value="Chaprnonin_Cpn10_CS"/>
</dbReference>
<dbReference type="GO" id="GO:0005737">
    <property type="term" value="C:cytoplasm"/>
    <property type="evidence" value="ECO:0007669"/>
    <property type="project" value="UniProtKB-SubCell"/>
</dbReference>
<dbReference type="GO" id="GO:0051082">
    <property type="term" value="F:unfolded protein binding"/>
    <property type="evidence" value="ECO:0007669"/>
    <property type="project" value="TreeGrafter"/>
</dbReference>
<evidence type="ECO:0000256" key="3">
    <source>
        <dbReference type="HAMAP-Rule" id="MF_00580"/>
    </source>
</evidence>
<dbReference type="RefSeq" id="WP_038950533.1">
    <property type="nucleotide sequence ID" value="NZ_CP029425.2"/>
</dbReference>
<dbReference type="Proteomes" id="UP000215703">
    <property type="component" value="Chromosome"/>
</dbReference>
<reference evidence="5 6" key="1">
    <citation type="journal article" date="2014" name="Int. J. Syst. Evol. Microbiol.">
        <title>Bradyrhizobium ottawaense sp. nov., a symbiotic nitrogen fixing bacterium from root nodules of soybeans in Canada.</title>
        <authorList>
            <person name="Yu X."/>
            <person name="Cloutier S."/>
            <person name="Tambong J.T."/>
            <person name="Bromfield E.S."/>
        </authorList>
    </citation>
    <scope>NUCLEOTIDE SEQUENCE [LARGE SCALE GENOMIC DNA]</scope>
    <source>
        <strain evidence="5 6">OO99</strain>
    </source>
</reference>
<evidence type="ECO:0000256" key="4">
    <source>
        <dbReference type="RuleBase" id="RU000535"/>
    </source>
</evidence>
<dbReference type="PANTHER" id="PTHR10772">
    <property type="entry name" value="10 KDA HEAT SHOCK PROTEIN"/>
    <property type="match status" value="1"/>
</dbReference>
<comment type="subcellular location">
    <subcellularLocation>
        <location evidence="3">Cytoplasm</location>
    </subcellularLocation>
</comment>
<dbReference type="AlphaFoldDB" id="A0A2U8PIU6"/>
<dbReference type="KEGG" id="bot:CIT37_40245"/>
<dbReference type="HAMAP" id="MF_00580">
    <property type="entry name" value="CH10"/>
    <property type="match status" value="1"/>
</dbReference>
<keyword evidence="3" id="KW-0963">Cytoplasm</keyword>
<dbReference type="PANTHER" id="PTHR10772:SF58">
    <property type="entry name" value="CO-CHAPERONIN GROES"/>
    <property type="match status" value="1"/>
</dbReference>
<dbReference type="GO" id="GO:0051087">
    <property type="term" value="F:protein-folding chaperone binding"/>
    <property type="evidence" value="ECO:0007669"/>
    <property type="project" value="TreeGrafter"/>
</dbReference>
<comment type="subunit">
    <text evidence="3">Heptamer of 7 subunits arranged in a ring. Interacts with the chaperonin GroEL.</text>
</comment>
<organism evidence="5 6">
    <name type="scientific">Bradyrhizobium ottawaense</name>
    <dbReference type="NCBI Taxonomy" id="931866"/>
    <lineage>
        <taxon>Bacteria</taxon>
        <taxon>Pseudomonadati</taxon>
        <taxon>Pseudomonadota</taxon>
        <taxon>Alphaproteobacteria</taxon>
        <taxon>Hyphomicrobiales</taxon>
        <taxon>Nitrobacteraceae</taxon>
        <taxon>Bradyrhizobium</taxon>
    </lineage>
</organism>
<dbReference type="GO" id="GO:0046872">
    <property type="term" value="F:metal ion binding"/>
    <property type="evidence" value="ECO:0007669"/>
    <property type="project" value="TreeGrafter"/>
</dbReference>
<protein>
    <recommendedName>
        <fullName evidence="3">Co-chaperonin GroES</fullName>
    </recommendedName>
    <alternativeName>
        <fullName evidence="3">10 kDa chaperonin</fullName>
    </alternativeName>
    <alternativeName>
        <fullName evidence="3">Chaperonin-10</fullName>
        <shortName evidence="3">Cpn10</shortName>
    </alternativeName>
</protein>
<reference evidence="5 6" key="2">
    <citation type="journal article" date="2017" name="Syst. Appl. Microbiol.">
        <title>Soybeans inoculated with root zone soils of Canadian native legumes harbour diverse and novel Bradyrhizobium spp. that possess agricultural potential.</title>
        <authorList>
            <person name="Bromfield E.S.P."/>
            <person name="Cloutier S."/>
            <person name="Tambong J.T."/>
            <person name="Tran Thi T.V."/>
        </authorList>
    </citation>
    <scope>NUCLEOTIDE SEQUENCE [LARGE SCALE GENOMIC DNA]</scope>
    <source>
        <strain evidence="5 6">OO99</strain>
    </source>
</reference>
<dbReference type="GO" id="GO:0044183">
    <property type="term" value="F:protein folding chaperone"/>
    <property type="evidence" value="ECO:0007669"/>
    <property type="project" value="InterPro"/>
</dbReference>
<proteinExistence type="inferred from homology"/>
<dbReference type="CDD" id="cd00320">
    <property type="entry name" value="cpn10"/>
    <property type="match status" value="1"/>
</dbReference>
<gene>
    <name evidence="3" type="primary">groES</name>
    <name evidence="3" type="synonym">groS</name>
    <name evidence="5" type="ORF">CIT37_40245</name>
</gene>
<dbReference type="FunFam" id="2.30.33.40:FF:000001">
    <property type="entry name" value="10 kDa chaperonin"/>
    <property type="match status" value="1"/>
</dbReference>
<dbReference type="NCBIfam" id="NF001533">
    <property type="entry name" value="PRK00364.2-4"/>
    <property type="match status" value="1"/>
</dbReference>
<name>A0A2U8PIU6_9BRAD</name>
<evidence type="ECO:0000256" key="1">
    <source>
        <dbReference type="ARBA" id="ARBA00006975"/>
    </source>
</evidence>
<dbReference type="InterPro" id="IPR037124">
    <property type="entry name" value="Chaperonin_GroES_sf"/>
</dbReference>
<comment type="similarity">
    <text evidence="1 3 4">Belongs to the GroES chaperonin family.</text>
</comment>
<dbReference type="InterPro" id="IPR020818">
    <property type="entry name" value="Chaperonin_GroES"/>
</dbReference>
<dbReference type="PRINTS" id="PR00297">
    <property type="entry name" value="CHAPERONIN10"/>
</dbReference>
<evidence type="ECO:0000256" key="2">
    <source>
        <dbReference type="ARBA" id="ARBA00023186"/>
    </source>
</evidence>
<dbReference type="NCBIfam" id="NF001529">
    <property type="entry name" value="PRK00364.1-5"/>
    <property type="match status" value="1"/>
</dbReference>
<dbReference type="InterPro" id="IPR011032">
    <property type="entry name" value="GroES-like_sf"/>
</dbReference>
<dbReference type="SMART" id="SM00883">
    <property type="entry name" value="Cpn10"/>
    <property type="match status" value="1"/>
</dbReference>